<dbReference type="EMBL" id="BK015447">
    <property type="protein sequence ID" value="DAE07268.1"/>
    <property type="molecule type" value="Genomic_DNA"/>
</dbReference>
<protein>
    <submittedName>
        <fullName evidence="1">Uncharacterized protein</fullName>
    </submittedName>
</protein>
<sequence>MIQYLRIRFNDYSVAFKRCNRSRAQIVKRR</sequence>
<organism evidence="1">
    <name type="scientific">Siphoviridae sp. ctOSJ35</name>
    <dbReference type="NCBI Taxonomy" id="2825479"/>
    <lineage>
        <taxon>Viruses</taxon>
        <taxon>Duplodnaviria</taxon>
        <taxon>Heunggongvirae</taxon>
        <taxon>Uroviricota</taxon>
        <taxon>Caudoviricetes</taxon>
    </lineage>
</organism>
<name>A0A8S5PM62_9CAUD</name>
<reference evidence="1" key="1">
    <citation type="journal article" date="2021" name="Proc. Natl. Acad. Sci. U.S.A.">
        <title>A Catalog of Tens of Thousands of Viruses from Human Metagenomes Reveals Hidden Associations with Chronic Diseases.</title>
        <authorList>
            <person name="Tisza M.J."/>
            <person name="Buck C.B."/>
        </authorList>
    </citation>
    <scope>NUCLEOTIDE SEQUENCE</scope>
    <source>
        <strain evidence="1">CtOSJ35</strain>
    </source>
</reference>
<evidence type="ECO:0000313" key="1">
    <source>
        <dbReference type="EMBL" id="DAE07268.1"/>
    </source>
</evidence>
<proteinExistence type="predicted"/>
<accession>A0A8S5PM62</accession>